<dbReference type="PROSITE" id="PS50994">
    <property type="entry name" value="INTEGRASE"/>
    <property type="match status" value="1"/>
</dbReference>
<dbReference type="Pfam" id="PF24764">
    <property type="entry name" value="rva_4"/>
    <property type="match status" value="1"/>
</dbReference>
<reference evidence="3 4" key="1">
    <citation type="submission" date="2022-05" db="EMBL/GenBank/DDBJ databases">
        <authorList>
            <consortium name="Genoscope - CEA"/>
            <person name="William W."/>
        </authorList>
    </citation>
    <scope>NUCLEOTIDE SEQUENCE [LARGE SCALE GENOMIC DNA]</scope>
</reference>
<dbReference type="InterPro" id="IPR058913">
    <property type="entry name" value="Integrase_dom_put"/>
</dbReference>
<protein>
    <recommendedName>
        <fullName evidence="2">Integrase catalytic domain-containing protein</fullName>
    </recommendedName>
</protein>
<evidence type="ECO:0000313" key="3">
    <source>
        <dbReference type="EMBL" id="CAH3153432.1"/>
    </source>
</evidence>
<feature type="non-terminal residue" evidence="3">
    <location>
        <position position="1"/>
    </location>
</feature>
<feature type="region of interest" description="Disordered" evidence="1">
    <location>
        <begin position="412"/>
        <end position="434"/>
    </location>
</feature>
<dbReference type="InterPro" id="IPR036397">
    <property type="entry name" value="RNaseH_sf"/>
</dbReference>
<comment type="caution">
    <text evidence="3">The sequence shown here is derived from an EMBL/GenBank/DDBJ whole genome shotgun (WGS) entry which is preliminary data.</text>
</comment>
<name>A0ABN8PYF3_9CNID</name>
<dbReference type="PANTHER" id="PTHR46791">
    <property type="entry name" value="EXPRESSED PROTEIN"/>
    <property type="match status" value="1"/>
</dbReference>
<sequence length="487" mass="55781">FFSGLVNLLDICENYSLNINLDFPSAAILFNQLDITVSVLRSVSDSVANLSLPCTDQLQELCSCFSEIHLYWWNRMAEIGRRTTSIADLGPRSAAVSGVGRPKFEIAQELLENLRVLGCTWMQIARMLQVSRWTIRRRVVEYGLHCRRWSDISDYQLDTIIRGYTSRHGVTTGQSYIIGYVQSLGYLVQRDRVRAAINRVDPENTALRWAVVIMRRVYSVLWPNSLWHIDGHHSLIRWGFVIHGCIDGFSRIITFLRCSTNNRSDTVMSYFEDAISQYGLPSHVRGDHGGENVLVAQFMTQERGEGRGSFTAGPSTHNQQIERLWRDVFRCVCSLFYGVFYALEEGGYLHTSNDIEMFVLHFIFAPRINLALSEFCSASNLRPVRTEHNWSPNRLWVNGMINRHYVDPALNEPTPSDQEYYGNDPEGPASLEEHGSVEVSDIVRPLDEDEFAEFAQFVNPQTESESYGIDIFIRALEVIRTIRQRNI</sequence>
<gene>
    <name evidence="3" type="ORF">PLOB_00049589</name>
</gene>
<dbReference type="InterPro" id="IPR001584">
    <property type="entry name" value="Integrase_cat-core"/>
</dbReference>
<evidence type="ECO:0000256" key="1">
    <source>
        <dbReference type="SAM" id="MobiDB-lite"/>
    </source>
</evidence>
<keyword evidence="4" id="KW-1185">Reference proteome</keyword>
<evidence type="ECO:0000259" key="2">
    <source>
        <dbReference type="PROSITE" id="PS50994"/>
    </source>
</evidence>
<dbReference type="InterPro" id="IPR012337">
    <property type="entry name" value="RNaseH-like_sf"/>
</dbReference>
<dbReference type="Proteomes" id="UP001159405">
    <property type="component" value="Unassembled WGS sequence"/>
</dbReference>
<accession>A0ABN8PYF3</accession>
<evidence type="ECO:0000313" key="4">
    <source>
        <dbReference type="Proteomes" id="UP001159405"/>
    </source>
</evidence>
<dbReference type="EMBL" id="CALNXK010000096">
    <property type="protein sequence ID" value="CAH3153432.1"/>
    <property type="molecule type" value="Genomic_DNA"/>
</dbReference>
<dbReference type="PANTHER" id="PTHR46791:SF5">
    <property type="entry name" value="CLR5 DOMAIN-CONTAINING PROTEIN-RELATED"/>
    <property type="match status" value="1"/>
</dbReference>
<organism evidence="3 4">
    <name type="scientific">Porites lobata</name>
    <dbReference type="NCBI Taxonomy" id="104759"/>
    <lineage>
        <taxon>Eukaryota</taxon>
        <taxon>Metazoa</taxon>
        <taxon>Cnidaria</taxon>
        <taxon>Anthozoa</taxon>
        <taxon>Hexacorallia</taxon>
        <taxon>Scleractinia</taxon>
        <taxon>Fungiina</taxon>
        <taxon>Poritidae</taxon>
        <taxon>Porites</taxon>
    </lineage>
</organism>
<dbReference type="SUPFAM" id="SSF53098">
    <property type="entry name" value="Ribonuclease H-like"/>
    <property type="match status" value="1"/>
</dbReference>
<feature type="domain" description="Integrase catalytic" evidence="2">
    <location>
        <begin position="219"/>
        <end position="400"/>
    </location>
</feature>
<dbReference type="Gene3D" id="3.30.420.10">
    <property type="entry name" value="Ribonuclease H-like superfamily/Ribonuclease H"/>
    <property type="match status" value="1"/>
</dbReference>
<proteinExistence type="predicted"/>